<feature type="coiled-coil region" evidence="1">
    <location>
        <begin position="55"/>
        <end position="82"/>
    </location>
</feature>
<reference evidence="3" key="1">
    <citation type="submission" date="2022-10" db="EMBL/GenBank/DDBJ databases">
        <title>Tapping the CABI collections for fungal endophytes: first genome assemblies for Collariella, Neodidymelliopsis, Ascochyta clinopodiicola, Didymella pomorum, Didymosphaeria variabile, Neocosmospora piperis and Neocucurbitaria cava.</title>
        <authorList>
            <person name="Hill R."/>
        </authorList>
    </citation>
    <scope>NUCLEOTIDE SEQUENCE</scope>
    <source>
        <strain evidence="3">IMI 360193</strain>
    </source>
</reference>
<sequence>MLQIGNDRVEQHAPGRITRLKKELEEKDALIYQLSSRTQKDAAIVKSNNVTAETDHLAAHKKRKLEKRAEEAERELMWSDSSPLSLKQEIEWIRLKHGLPPYEEPDEGKRVCKHGCGEASDESLEHP</sequence>
<accession>A0A9W9C4Q6</accession>
<protein>
    <submittedName>
        <fullName evidence="3">Uncharacterized protein</fullName>
    </submittedName>
</protein>
<organism evidence="3 4">
    <name type="scientific">Didymella glomerata</name>
    <dbReference type="NCBI Taxonomy" id="749621"/>
    <lineage>
        <taxon>Eukaryota</taxon>
        <taxon>Fungi</taxon>
        <taxon>Dikarya</taxon>
        <taxon>Ascomycota</taxon>
        <taxon>Pezizomycotina</taxon>
        <taxon>Dothideomycetes</taxon>
        <taxon>Pleosporomycetidae</taxon>
        <taxon>Pleosporales</taxon>
        <taxon>Pleosporineae</taxon>
        <taxon>Didymellaceae</taxon>
        <taxon>Didymella</taxon>
    </lineage>
</organism>
<dbReference type="AlphaFoldDB" id="A0A9W9C4Q6"/>
<evidence type="ECO:0000313" key="3">
    <source>
        <dbReference type="EMBL" id="KAJ4343456.1"/>
    </source>
</evidence>
<comment type="caution">
    <text evidence="3">The sequence shown here is derived from an EMBL/GenBank/DDBJ whole genome shotgun (WGS) entry which is preliminary data.</text>
</comment>
<keyword evidence="1" id="KW-0175">Coiled coil</keyword>
<name>A0A9W9C4Q6_9PLEO</name>
<evidence type="ECO:0000313" key="4">
    <source>
        <dbReference type="Proteomes" id="UP001140562"/>
    </source>
</evidence>
<feature type="region of interest" description="Disordered" evidence="2">
    <location>
        <begin position="103"/>
        <end position="127"/>
    </location>
</feature>
<evidence type="ECO:0000256" key="1">
    <source>
        <dbReference type="SAM" id="Coils"/>
    </source>
</evidence>
<keyword evidence="4" id="KW-1185">Reference proteome</keyword>
<dbReference type="Proteomes" id="UP001140562">
    <property type="component" value="Unassembled WGS sequence"/>
</dbReference>
<dbReference type="EMBL" id="JAPEUV010000002">
    <property type="protein sequence ID" value="KAJ4343456.1"/>
    <property type="molecule type" value="Genomic_DNA"/>
</dbReference>
<proteinExistence type="predicted"/>
<gene>
    <name evidence="3" type="ORF">N0V87_000222</name>
</gene>
<evidence type="ECO:0000256" key="2">
    <source>
        <dbReference type="SAM" id="MobiDB-lite"/>
    </source>
</evidence>